<accession>A0A6L6XV76</accession>
<evidence type="ECO:0008006" key="4">
    <source>
        <dbReference type="Google" id="ProtNLM"/>
    </source>
</evidence>
<dbReference type="AlphaFoldDB" id="A0A6L6XV76"/>
<evidence type="ECO:0000313" key="2">
    <source>
        <dbReference type="EMBL" id="MVQ50692.1"/>
    </source>
</evidence>
<name>A0A6L6XV76_9ACTN</name>
<feature type="transmembrane region" description="Helical" evidence="1">
    <location>
        <begin position="26"/>
        <end position="47"/>
    </location>
</feature>
<keyword evidence="1" id="KW-0472">Membrane</keyword>
<feature type="transmembrane region" description="Helical" evidence="1">
    <location>
        <begin position="208"/>
        <end position="227"/>
    </location>
</feature>
<protein>
    <recommendedName>
        <fullName evidence="4">DUF4386 family protein</fullName>
    </recommendedName>
</protein>
<sequence>MTLIDTHSTTSGTRTTGPDLVRASTWCGLAFTICQLAVMVCMAIFVLPKGGTPGEDPAVWGQNVLDHIEAYRVGNYVFMVSGVLLLGFLGAVGFRLRRADGTGTLATVAVAAGTLLAFVWPYAAVLHDVALDSAEKGVDLRLLAGWDAVAPYSLAFSALPRIFFVLAIAYALRITGGSRWMQRIAVVIAVLSGIGTATSVTAVAFPALALGSLGYELWIGALAIIWLRDRSFSAAG</sequence>
<feature type="transmembrane region" description="Helical" evidence="1">
    <location>
        <begin position="149"/>
        <end position="172"/>
    </location>
</feature>
<dbReference type="Proteomes" id="UP000473525">
    <property type="component" value="Unassembled WGS sequence"/>
</dbReference>
<reference evidence="2 3" key="1">
    <citation type="submission" date="2019-12" db="EMBL/GenBank/DDBJ databases">
        <authorList>
            <person name="Huq M.A."/>
        </authorList>
    </citation>
    <scope>NUCLEOTIDE SEQUENCE [LARGE SCALE GENOMIC DNA]</scope>
    <source>
        <strain evidence="2 3">MAH-18</strain>
    </source>
</reference>
<gene>
    <name evidence="2" type="ORF">GON03_16025</name>
</gene>
<proteinExistence type="predicted"/>
<dbReference type="EMBL" id="WSEK01000004">
    <property type="protein sequence ID" value="MVQ50692.1"/>
    <property type="molecule type" value="Genomic_DNA"/>
</dbReference>
<evidence type="ECO:0000256" key="1">
    <source>
        <dbReference type="SAM" id="Phobius"/>
    </source>
</evidence>
<feature type="transmembrane region" description="Helical" evidence="1">
    <location>
        <begin position="184"/>
        <end position="202"/>
    </location>
</feature>
<dbReference type="RefSeq" id="WP_157343842.1">
    <property type="nucleotide sequence ID" value="NZ_WSEK01000004.1"/>
</dbReference>
<organism evidence="2 3">
    <name type="scientific">Nocardioides agri</name>
    <dbReference type="NCBI Taxonomy" id="2682843"/>
    <lineage>
        <taxon>Bacteria</taxon>
        <taxon>Bacillati</taxon>
        <taxon>Actinomycetota</taxon>
        <taxon>Actinomycetes</taxon>
        <taxon>Propionibacteriales</taxon>
        <taxon>Nocardioidaceae</taxon>
        <taxon>Nocardioides</taxon>
    </lineage>
</organism>
<feature type="transmembrane region" description="Helical" evidence="1">
    <location>
        <begin position="76"/>
        <end position="96"/>
    </location>
</feature>
<keyword evidence="1" id="KW-1133">Transmembrane helix</keyword>
<keyword evidence="3" id="KW-1185">Reference proteome</keyword>
<keyword evidence="1" id="KW-0812">Transmembrane</keyword>
<feature type="transmembrane region" description="Helical" evidence="1">
    <location>
        <begin position="103"/>
        <end position="123"/>
    </location>
</feature>
<comment type="caution">
    <text evidence="2">The sequence shown here is derived from an EMBL/GenBank/DDBJ whole genome shotgun (WGS) entry which is preliminary data.</text>
</comment>
<evidence type="ECO:0000313" key="3">
    <source>
        <dbReference type="Proteomes" id="UP000473525"/>
    </source>
</evidence>